<name>A0A645JIM1_9ZZZZ</name>
<dbReference type="EMBL" id="VSSQ01133526">
    <property type="protein sequence ID" value="MPN59473.1"/>
    <property type="molecule type" value="Genomic_DNA"/>
</dbReference>
<protein>
    <submittedName>
        <fullName evidence="1">Uncharacterized protein</fullName>
    </submittedName>
</protein>
<accession>A0A645JIM1</accession>
<evidence type="ECO:0000313" key="1">
    <source>
        <dbReference type="EMBL" id="MPN59473.1"/>
    </source>
</evidence>
<organism evidence="1">
    <name type="scientific">bioreactor metagenome</name>
    <dbReference type="NCBI Taxonomy" id="1076179"/>
    <lineage>
        <taxon>unclassified sequences</taxon>
        <taxon>metagenomes</taxon>
        <taxon>ecological metagenomes</taxon>
    </lineage>
</organism>
<gene>
    <name evidence="1" type="ORF">SDC9_207194</name>
</gene>
<comment type="caution">
    <text evidence="1">The sequence shown here is derived from an EMBL/GenBank/DDBJ whole genome shotgun (WGS) entry which is preliminary data.</text>
</comment>
<dbReference type="AlphaFoldDB" id="A0A645JIM1"/>
<sequence length="89" mass="9515">MQHGRKLLLPKLGIGRQPCGEIHHAAALNGSGSLLGIEQVGDFEQVRVMYLARPAAHQLEFIAVVALEFARQLGGDLPVGAQYGLHSCS</sequence>
<reference evidence="1" key="1">
    <citation type="submission" date="2019-08" db="EMBL/GenBank/DDBJ databases">
        <authorList>
            <person name="Kucharzyk K."/>
            <person name="Murdoch R.W."/>
            <person name="Higgins S."/>
            <person name="Loffler F."/>
        </authorList>
    </citation>
    <scope>NUCLEOTIDE SEQUENCE</scope>
</reference>
<proteinExistence type="predicted"/>